<feature type="transmembrane region" description="Helical" evidence="1">
    <location>
        <begin position="36"/>
        <end position="55"/>
    </location>
</feature>
<gene>
    <name evidence="2" type="ORF">DILT_LOCUS19853</name>
</gene>
<proteinExistence type="predicted"/>
<dbReference type="EMBL" id="UYRU01123276">
    <property type="protein sequence ID" value="VDN49677.1"/>
    <property type="molecule type" value="Genomic_DNA"/>
</dbReference>
<keyword evidence="1" id="KW-0472">Membrane</keyword>
<evidence type="ECO:0000256" key="1">
    <source>
        <dbReference type="SAM" id="Phobius"/>
    </source>
</evidence>
<keyword evidence="1" id="KW-1133">Transmembrane helix</keyword>
<sequence>MITCADGKSKCPAGALCCPSKTPTGDSFACCPFADVSAVLPATALVIILVLIIAAL</sequence>
<keyword evidence="1" id="KW-0812">Transmembrane</keyword>
<dbReference type="Proteomes" id="UP000281553">
    <property type="component" value="Unassembled WGS sequence"/>
</dbReference>
<dbReference type="AlphaFoldDB" id="A0A3P7Q1S3"/>
<keyword evidence="3" id="KW-1185">Reference proteome</keyword>
<organism evidence="2 3">
    <name type="scientific">Dibothriocephalus latus</name>
    <name type="common">Fish tapeworm</name>
    <name type="synonym">Diphyllobothrium latum</name>
    <dbReference type="NCBI Taxonomy" id="60516"/>
    <lineage>
        <taxon>Eukaryota</taxon>
        <taxon>Metazoa</taxon>
        <taxon>Spiralia</taxon>
        <taxon>Lophotrochozoa</taxon>
        <taxon>Platyhelminthes</taxon>
        <taxon>Cestoda</taxon>
        <taxon>Eucestoda</taxon>
        <taxon>Diphyllobothriidea</taxon>
        <taxon>Diphyllobothriidae</taxon>
        <taxon>Dibothriocephalus</taxon>
    </lineage>
</organism>
<evidence type="ECO:0000313" key="3">
    <source>
        <dbReference type="Proteomes" id="UP000281553"/>
    </source>
</evidence>
<name>A0A3P7Q1S3_DIBLA</name>
<reference evidence="2 3" key="1">
    <citation type="submission" date="2018-11" db="EMBL/GenBank/DDBJ databases">
        <authorList>
            <consortium name="Pathogen Informatics"/>
        </authorList>
    </citation>
    <scope>NUCLEOTIDE SEQUENCE [LARGE SCALE GENOMIC DNA]</scope>
</reference>
<evidence type="ECO:0008006" key="4">
    <source>
        <dbReference type="Google" id="ProtNLM"/>
    </source>
</evidence>
<protein>
    <recommendedName>
        <fullName evidence="4">Granulins domain-containing protein</fullName>
    </recommendedName>
</protein>
<accession>A0A3P7Q1S3</accession>
<evidence type="ECO:0000313" key="2">
    <source>
        <dbReference type="EMBL" id="VDN49677.1"/>
    </source>
</evidence>